<evidence type="ECO:0000256" key="1">
    <source>
        <dbReference type="ARBA" id="ARBA00004418"/>
    </source>
</evidence>
<evidence type="ECO:0000313" key="5">
    <source>
        <dbReference type="Proteomes" id="UP000199435"/>
    </source>
</evidence>
<dbReference type="PANTHER" id="PTHR35936:SF38">
    <property type="entry name" value="GLUTAMINE-BINDING PERIPLASMIC PROTEIN"/>
    <property type="match status" value="1"/>
</dbReference>
<organism evidence="4 5">
    <name type="scientific">Rhizobium miluonense</name>
    <dbReference type="NCBI Taxonomy" id="411945"/>
    <lineage>
        <taxon>Bacteria</taxon>
        <taxon>Pseudomonadati</taxon>
        <taxon>Pseudomonadota</taxon>
        <taxon>Alphaproteobacteria</taxon>
        <taxon>Hyphomicrobiales</taxon>
        <taxon>Rhizobiaceae</taxon>
        <taxon>Rhizobium/Agrobacterium group</taxon>
        <taxon>Rhizobium</taxon>
    </lineage>
</organism>
<comment type="subcellular location">
    <subcellularLocation>
        <location evidence="1">Periplasm</location>
    </subcellularLocation>
</comment>
<keyword evidence="5" id="KW-1185">Reference proteome</keyword>
<feature type="domain" description="Solute-binding protein family 3/N-terminal" evidence="3">
    <location>
        <begin position="43"/>
        <end position="267"/>
    </location>
</feature>
<evidence type="ECO:0000259" key="3">
    <source>
        <dbReference type="SMART" id="SM00062"/>
    </source>
</evidence>
<gene>
    <name evidence="4" type="ORF">GA0061102_10574</name>
</gene>
<dbReference type="PANTHER" id="PTHR35936">
    <property type="entry name" value="MEMBRANE-BOUND LYTIC MUREIN TRANSGLYCOSYLASE F"/>
    <property type="match status" value="1"/>
</dbReference>
<accession>A0A1C3X468</accession>
<dbReference type="STRING" id="411945.GA0061102_10574"/>
<evidence type="ECO:0000313" key="4">
    <source>
        <dbReference type="EMBL" id="SCB47062.1"/>
    </source>
</evidence>
<dbReference type="Pfam" id="PF00497">
    <property type="entry name" value="SBP_bac_3"/>
    <property type="match status" value="1"/>
</dbReference>
<protein>
    <submittedName>
        <fullName evidence="4">Polar amino acid transport system substrate-binding protein</fullName>
    </submittedName>
</protein>
<dbReference type="Gene3D" id="3.40.190.10">
    <property type="entry name" value="Periplasmic binding protein-like II"/>
    <property type="match status" value="2"/>
</dbReference>
<dbReference type="AlphaFoldDB" id="A0A1C3X468"/>
<dbReference type="SMART" id="SM00062">
    <property type="entry name" value="PBPb"/>
    <property type="match status" value="1"/>
</dbReference>
<reference evidence="5" key="1">
    <citation type="submission" date="2016-08" db="EMBL/GenBank/DDBJ databases">
        <authorList>
            <person name="Varghese N."/>
            <person name="Submissions Spin"/>
        </authorList>
    </citation>
    <scope>NUCLEOTIDE SEQUENCE [LARGE SCALE GENOMIC DNA]</scope>
    <source>
        <strain evidence="5">HAMBI 2971</strain>
    </source>
</reference>
<dbReference type="GO" id="GO:0042597">
    <property type="term" value="C:periplasmic space"/>
    <property type="evidence" value="ECO:0007669"/>
    <property type="project" value="UniProtKB-SubCell"/>
</dbReference>
<dbReference type="SUPFAM" id="SSF53850">
    <property type="entry name" value="Periplasmic binding protein-like II"/>
    <property type="match status" value="1"/>
</dbReference>
<proteinExistence type="predicted"/>
<keyword evidence="2" id="KW-0732">Signal</keyword>
<evidence type="ECO:0000256" key="2">
    <source>
        <dbReference type="ARBA" id="ARBA00022729"/>
    </source>
</evidence>
<dbReference type="Proteomes" id="UP000199435">
    <property type="component" value="Unassembled WGS sequence"/>
</dbReference>
<dbReference type="InterPro" id="IPR001638">
    <property type="entry name" value="Solute-binding_3/MltF_N"/>
</dbReference>
<name>A0A1C3X468_9HYPH</name>
<dbReference type="CDD" id="cd13696">
    <property type="entry name" value="PBP2_Atu4678_like"/>
    <property type="match status" value="1"/>
</dbReference>
<dbReference type="EMBL" id="FMAH01000057">
    <property type="protein sequence ID" value="SCB47062.1"/>
    <property type="molecule type" value="Genomic_DNA"/>
</dbReference>
<sequence>MADQLGEQNLMKKTVIALGLLAAASAISPAKADKLDDIISSGTLRCAVVLDFPPMGSRDANNNPIGFDVDYCNDLAKALGVTAEIVETPFPERIPALMSGRVDIGVASTSDTLERAKTVGMSVPYFAFEMAVTSNDKSGINSFEGMKGKTVGATAGTFEAIALEKQVKAWGSGEFRPYQTQADVFLALSQGQIDATVSTSTVAQATVKSGKFAGISVVGKAPFQTDYVSLFANREEYGLINYLNLFINQQVRTGRYAELYEKWVGGALPSLTVNSVYR</sequence>